<dbReference type="Proteomes" id="UP000198850">
    <property type="component" value="Unassembled WGS sequence"/>
</dbReference>
<dbReference type="AlphaFoldDB" id="A0A1H4GK89"/>
<dbReference type="Gene3D" id="1.10.260.40">
    <property type="entry name" value="lambda repressor-like DNA-binding domains"/>
    <property type="match status" value="1"/>
</dbReference>
<dbReference type="PROSITE" id="PS50943">
    <property type="entry name" value="HTH_CROC1"/>
    <property type="match status" value="1"/>
</dbReference>
<protein>
    <recommendedName>
        <fullName evidence="1">HTH cro/C1-type domain-containing protein</fullName>
    </recommendedName>
</protein>
<gene>
    <name evidence="2" type="ORF">SAMN05443550_110120</name>
</gene>
<name>A0A1H4GK89_9SPHI</name>
<reference evidence="2 3" key="1">
    <citation type="submission" date="2016-10" db="EMBL/GenBank/DDBJ databases">
        <authorList>
            <person name="de Groot N.N."/>
        </authorList>
    </citation>
    <scope>NUCLEOTIDE SEQUENCE [LARGE SCALE GENOMIC DNA]</scope>
    <source>
        <strain evidence="2 3">DSM 19033</strain>
    </source>
</reference>
<feature type="domain" description="HTH cro/C1-type" evidence="1">
    <location>
        <begin position="18"/>
        <end position="74"/>
    </location>
</feature>
<dbReference type="InterPro" id="IPR001387">
    <property type="entry name" value="Cro/C1-type_HTH"/>
</dbReference>
<dbReference type="STRING" id="425514.SAMN05443550_110120"/>
<evidence type="ECO:0000313" key="3">
    <source>
        <dbReference type="Proteomes" id="UP000198850"/>
    </source>
</evidence>
<proteinExistence type="predicted"/>
<dbReference type="InterPro" id="IPR010982">
    <property type="entry name" value="Lambda_DNA-bd_dom_sf"/>
</dbReference>
<organism evidence="2 3">
    <name type="scientific">Pedobacter hartonius</name>
    <dbReference type="NCBI Taxonomy" id="425514"/>
    <lineage>
        <taxon>Bacteria</taxon>
        <taxon>Pseudomonadati</taxon>
        <taxon>Bacteroidota</taxon>
        <taxon>Sphingobacteriia</taxon>
        <taxon>Sphingobacteriales</taxon>
        <taxon>Sphingobacteriaceae</taxon>
        <taxon>Pedobacter</taxon>
    </lineage>
</organism>
<dbReference type="SUPFAM" id="SSF47413">
    <property type="entry name" value="lambda repressor-like DNA-binding domains"/>
    <property type="match status" value="1"/>
</dbReference>
<dbReference type="SMART" id="SM00530">
    <property type="entry name" value="HTH_XRE"/>
    <property type="match status" value="1"/>
</dbReference>
<dbReference type="GO" id="GO:0003677">
    <property type="term" value="F:DNA binding"/>
    <property type="evidence" value="ECO:0007669"/>
    <property type="project" value="InterPro"/>
</dbReference>
<sequence length="91" mass="10921">MKEKVKIEPIEQHVIDIVRKLRRNKRLRQQDLARILNTSSSFIGNVENVHNPAKYNLKHISRLADYFELSPRFFLPEYSLSEKKEAYSYRD</sequence>
<dbReference type="EMBL" id="FNRA01000010">
    <property type="protein sequence ID" value="SEB09721.1"/>
    <property type="molecule type" value="Genomic_DNA"/>
</dbReference>
<keyword evidence="3" id="KW-1185">Reference proteome</keyword>
<dbReference type="RefSeq" id="WP_090558798.1">
    <property type="nucleotide sequence ID" value="NZ_FNRA01000010.1"/>
</dbReference>
<evidence type="ECO:0000259" key="1">
    <source>
        <dbReference type="PROSITE" id="PS50943"/>
    </source>
</evidence>
<accession>A0A1H4GK89</accession>
<dbReference type="OrthoDB" id="1098513at2"/>
<evidence type="ECO:0000313" key="2">
    <source>
        <dbReference type="EMBL" id="SEB09721.1"/>
    </source>
</evidence>